<name>A0AC34GNT2_9BILA</name>
<sequence>MEMSMVVAGDLSIPAGVTEFRVPIEFSDKMKTEGLAIFQTMMFNKGSAYDLWWTGQEFKDMRIEACQQMLEVDPKIIESFKAENFDLAIGHFHDLCPLAIAEKVDVKKVVWITHGTSVYDFTAVQIGLRTFPSFVPHPLSSYGDQMSFIDRVINVIWHLSTLDFVNLPQNLLYDENDFYRKAENFDLAIGHFHDLCPLAIAEKVDVKKVVWITHGTSVYDFTAVQIGLRTFPSFVPHPLSSYGDQMSFIDRVINVIWHLSTLDFVNLPQNLLYDENDFYRKDYLPTQTSPDLWDLSKNVRILLVNGERFLDFPRPLPVGITFMGEVGKSSSKIAKTFSPEISAIIEKAEKGLIIFSLGTVSNTTNMPQKMLNSFVEAFGQFPDYQILWRMEMEVPQASKYPNINLLKWLPQKDLMKHPKTRLLIAHGGYNSFLEASQAGIPIILMPLFADQFINAKRAKRFGISQELDKLNLTPKNVAKKIRIILSNKKYERNAKKLAAMLNDKPFEDPYAILSHRLKLAVGGREIFALKSSQKLNFIQFYNLDFIGTFFVCILSFIIILK</sequence>
<evidence type="ECO:0000313" key="1">
    <source>
        <dbReference type="Proteomes" id="UP000887579"/>
    </source>
</evidence>
<reference evidence="2" key="1">
    <citation type="submission" date="2022-11" db="UniProtKB">
        <authorList>
            <consortium name="WormBaseParasite"/>
        </authorList>
    </citation>
    <scope>IDENTIFICATION</scope>
</reference>
<protein>
    <submittedName>
        <fullName evidence="2">Glucuronosyltransferase</fullName>
    </submittedName>
</protein>
<dbReference type="WBParaSite" id="ES5_v2.g537.t1">
    <property type="protein sequence ID" value="ES5_v2.g537.t1"/>
    <property type="gene ID" value="ES5_v2.g537"/>
</dbReference>
<evidence type="ECO:0000313" key="2">
    <source>
        <dbReference type="WBParaSite" id="ES5_v2.g537.t1"/>
    </source>
</evidence>
<organism evidence="1 2">
    <name type="scientific">Panagrolaimus sp. ES5</name>
    <dbReference type="NCBI Taxonomy" id="591445"/>
    <lineage>
        <taxon>Eukaryota</taxon>
        <taxon>Metazoa</taxon>
        <taxon>Ecdysozoa</taxon>
        <taxon>Nematoda</taxon>
        <taxon>Chromadorea</taxon>
        <taxon>Rhabditida</taxon>
        <taxon>Tylenchina</taxon>
        <taxon>Panagrolaimomorpha</taxon>
        <taxon>Panagrolaimoidea</taxon>
        <taxon>Panagrolaimidae</taxon>
        <taxon>Panagrolaimus</taxon>
    </lineage>
</organism>
<accession>A0AC34GNT2</accession>
<dbReference type="Proteomes" id="UP000887579">
    <property type="component" value="Unplaced"/>
</dbReference>
<proteinExistence type="predicted"/>